<feature type="compositionally biased region" description="Basic and acidic residues" evidence="1">
    <location>
        <begin position="81"/>
        <end position="91"/>
    </location>
</feature>
<keyword evidence="2" id="KW-0472">Membrane</keyword>
<accession>A0A9D3AZI7</accession>
<feature type="compositionally biased region" description="Polar residues" evidence="1">
    <location>
        <begin position="223"/>
        <end position="239"/>
    </location>
</feature>
<evidence type="ECO:0000256" key="1">
    <source>
        <dbReference type="SAM" id="MobiDB-lite"/>
    </source>
</evidence>
<dbReference type="EMBL" id="LSRS01000001">
    <property type="protein sequence ID" value="KAF1086576.1"/>
    <property type="molecule type" value="Genomic_DNA"/>
</dbReference>
<keyword evidence="2" id="KW-1133">Transmembrane helix</keyword>
<comment type="caution">
    <text evidence="3">The sequence shown here is derived from an EMBL/GenBank/DDBJ whole genome shotgun (WGS) entry which is preliminary data.</text>
</comment>
<dbReference type="Proteomes" id="UP000798488">
    <property type="component" value="Unassembled WGS sequence"/>
</dbReference>
<name>A0A9D3AZI7_9FIRM</name>
<organism evidence="3 4">
    <name type="scientific">Sporotomaculum syntrophicum</name>
    <dbReference type="NCBI Taxonomy" id="182264"/>
    <lineage>
        <taxon>Bacteria</taxon>
        <taxon>Bacillati</taxon>
        <taxon>Bacillota</taxon>
        <taxon>Clostridia</taxon>
        <taxon>Eubacteriales</taxon>
        <taxon>Desulfallaceae</taxon>
        <taxon>Sporotomaculum</taxon>
    </lineage>
</organism>
<dbReference type="Gene3D" id="2.30.30.830">
    <property type="match status" value="1"/>
</dbReference>
<feature type="transmembrane region" description="Helical" evidence="2">
    <location>
        <begin position="24"/>
        <end position="42"/>
    </location>
</feature>
<evidence type="ECO:0000313" key="3">
    <source>
        <dbReference type="EMBL" id="KAF1086576.1"/>
    </source>
</evidence>
<sequence>MTMPKININREQLGQFIVNNKKNLITGGVILLACFIFLAMLFKLNDSYINKNQDEQTQQQNGSKTAKSPEPGALSTYLPDTGRKLDESRDIRDPFSSGMVLKGIITGGNGGNLAIIETGNTAFVTGPGEEIAGGWTVEEIKRGAVIIKMGTNKLQLEFNGRVKDLTSRAAQVKPSTNQPADKAAAAEKATSGDTAEQSSAQAPGNTSGQGRGQVTEQPAEPETISQAEQGANQMDNQSPDALDEEGGNE</sequence>
<dbReference type="AlphaFoldDB" id="A0A9D3AZI7"/>
<feature type="compositionally biased region" description="Low complexity" evidence="1">
    <location>
        <begin position="180"/>
        <end position="195"/>
    </location>
</feature>
<evidence type="ECO:0000256" key="2">
    <source>
        <dbReference type="SAM" id="Phobius"/>
    </source>
</evidence>
<feature type="region of interest" description="Disordered" evidence="1">
    <location>
        <begin position="53"/>
        <end position="91"/>
    </location>
</feature>
<dbReference type="OrthoDB" id="1787373at2"/>
<gene>
    <name evidence="3" type="ORF">SPSYN_00295</name>
</gene>
<feature type="compositionally biased region" description="Polar residues" evidence="1">
    <location>
        <begin position="53"/>
        <end position="66"/>
    </location>
</feature>
<feature type="compositionally biased region" description="Polar residues" evidence="1">
    <location>
        <begin position="196"/>
        <end position="216"/>
    </location>
</feature>
<evidence type="ECO:0000313" key="4">
    <source>
        <dbReference type="Proteomes" id="UP000798488"/>
    </source>
</evidence>
<dbReference type="PROSITE" id="PS51257">
    <property type="entry name" value="PROKAR_LIPOPROTEIN"/>
    <property type="match status" value="1"/>
</dbReference>
<reference evidence="3" key="1">
    <citation type="submission" date="2016-02" db="EMBL/GenBank/DDBJ databases">
        <title>Draft Genome Sequence of Sporotomaculum syntrophicum Strain FB, a Syntrophic Benzoate Degrader.</title>
        <authorList>
            <person name="Nobu M.K."/>
            <person name="Narihiro T."/>
            <person name="Qiu Y.-L."/>
            <person name="Ohashi A."/>
            <person name="Liu W.-T."/>
            <person name="Yuji S."/>
        </authorList>
    </citation>
    <scope>NUCLEOTIDE SEQUENCE</scope>
    <source>
        <strain evidence="3">FB</strain>
    </source>
</reference>
<protein>
    <submittedName>
        <fullName evidence="3">Uncharacterized protein</fullName>
    </submittedName>
</protein>
<feature type="region of interest" description="Disordered" evidence="1">
    <location>
        <begin position="168"/>
        <end position="249"/>
    </location>
</feature>
<proteinExistence type="predicted"/>
<keyword evidence="2" id="KW-0812">Transmembrane</keyword>
<keyword evidence="4" id="KW-1185">Reference proteome</keyword>
<dbReference type="RefSeq" id="WP_161820721.1">
    <property type="nucleotide sequence ID" value="NZ_LSRS01000001.1"/>
</dbReference>